<dbReference type="RefSeq" id="WP_308785590.1">
    <property type="nucleotide sequence ID" value="NZ_JAUSWB010000001.1"/>
</dbReference>
<gene>
    <name evidence="4" type="ORF">QOZ98_000090</name>
</gene>
<dbReference type="PROSITE" id="PS50977">
    <property type="entry name" value="HTH_TETR_2"/>
    <property type="match status" value="1"/>
</dbReference>
<dbReference type="PANTHER" id="PTHR30055">
    <property type="entry name" value="HTH-TYPE TRANSCRIPTIONAL REGULATOR RUTR"/>
    <property type="match status" value="1"/>
</dbReference>
<evidence type="ECO:0000256" key="1">
    <source>
        <dbReference type="ARBA" id="ARBA00023125"/>
    </source>
</evidence>
<evidence type="ECO:0000313" key="5">
    <source>
        <dbReference type="Proteomes" id="UP001241988"/>
    </source>
</evidence>
<comment type="caution">
    <text evidence="4">The sequence shown here is derived from an EMBL/GenBank/DDBJ whole genome shotgun (WGS) entry which is preliminary data.</text>
</comment>
<feature type="domain" description="HTH tetR-type" evidence="3">
    <location>
        <begin position="2"/>
        <end position="62"/>
    </location>
</feature>
<dbReference type="Gene3D" id="1.10.357.10">
    <property type="entry name" value="Tetracycline Repressor, domain 2"/>
    <property type="match status" value="1"/>
</dbReference>
<dbReference type="InterPro" id="IPR050109">
    <property type="entry name" value="HTH-type_TetR-like_transc_reg"/>
</dbReference>
<sequence>MSSKKEDLLVTAERLFYSHGFHAIGLKAIVQEAGVALMTLYNHFNSKEELILEILNRREQAYFDLLEQAKQNKTGSIENRLAAGHLIWLKNSSSNGCMFLRAKEEFGNAPDQLIVQKVYSHKEKMLQFFQSNGLSPSVALQLSLLFEGATSLSETMDIEKIENSLIPLVQQL</sequence>
<evidence type="ECO:0000256" key="2">
    <source>
        <dbReference type="PROSITE-ProRule" id="PRU00335"/>
    </source>
</evidence>
<proteinExistence type="predicted"/>
<dbReference type="PRINTS" id="PR00455">
    <property type="entry name" value="HTHTETR"/>
</dbReference>
<dbReference type="SUPFAM" id="SSF46689">
    <property type="entry name" value="Homeodomain-like"/>
    <property type="match status" value="1"/>
</dbReference>
<evidence type="ECO:0000313" key="4">
    <source>
        <dbReference type="EMBL" id="MDQ0427265.1"/>
    </source>
</evidence>
<dbReference type="Proteomes" id="UP001241988">
    <property type="component" value="Unassembled WGS sequence"/>
</dbReference>
<accession>A0ABU0GPI3</accession>
<dbReference type="InterPro" id="IPR009057">
    <property type="entry name" value="Homeodomain-like_sf"/>
</dbReference>
<organism evidence="4 5">
    <name type="scientific">Planomicrobium stackebrandtii</name>
    <dbReference type="NCBI Taxonomy" id="253160"/>
    <lineage>
        <taxon>Bacteria</taxon>
        <taxon>Bacillati</taxon>
        <taxon>Bacillota</taxon>
        <taxon>Bacilli</taxon>
        <taxon>Bacillales</taxon>
        <taxon>Caryophanaceae</taxon>
        <taxon>Planomicrobium</taxon>
    </lineage>
</organism>
<evidence type="ECO:0000259" key="3">
    <source>
        <dbReference type="PROSITE" id="PS50977"/>
    </source>
</evidence>
<dbReference type="EMBL" id="JAUSWB010000001">
    <property type="protein sequence ID" value="MDQ0427265.1"/>
    <property type="molecule type" value="Genomic_DNA"/>
</dbReference>
<keyword evidence="1 2" id="KW-0238">DNA-binding</keyword>
<dbReference type="InterPro" id="IPR001647">
    <property type="entry name" value="HTH_TetR"/>
</dbReference>
<dbReference type="Pfam" id="PF00440">
    <property type="entry name" value="TetR_N"/>
    <property type="match status" value="1"/>
</dbReference>
<name>A0ABU0GPI3_9BACL</name>
<keyword evidence="5" id="KW-1185">Reference proteome</keyword>
<feature type="DNA-binding region" description="H-T-H motif" evidence="2">
    <location>
        <begin position="25"/>
        <end position="44"/>
    </location>
</feature>
<dbReference type="PANTHER" id="PTHR30055:SF200">
    <property type="entry name" value="HTH-TYPE TRANSCRIPTIONAL REPRESSOR BDCR"/>
    <property type="match status" value="1"/>
</dbReference>
<reference evidence="4 5" key="1">
    <citation type="submission" date="2023-07" db="EMBL/GenBank/DDBJ databases">
        <title>Genomic Encyclopedia of Type Strains, Phase IV (KMG-IV): sequencing the most valuable type-strain genomes for metagenomic binning, comparative biology and taxonomic classification.</title>
        <authorList>
            <person name="Goeker M."/>
        </authorList>
    </citation>
    <scope>NUCLEOTIDE SEQUENCE [LARGE SCALE GENOMIC DNA]</scope>
    <source>
        <strain evidence="4 5">DSM 16419</strain>
    </source>
</reference>
<protein>
    <submittedName>
        <fullName evidence="4">AcrR family transcriptional regulator</fullName>
    </submittedName>
</protein>